<protein>
    <submittedName>
        <fullName evidence="2">Dickkopf_N domain-containing protein</fullName>
    </submittedName>
</protein>
<dbReference type="WBParaSite" id="L893_g21847.t1">
    <property type="protein sequence ID" value="L893_g21847.t1"/>
    <property type="gene ID" value="L893_g21847"/>
</dbReference>
<accession>A0A1I7Z122</accession>
<sequence>MLFTKKMLYVWMNTKAGTPFCVLSFVHKTAYINGRSPSVSQSVIDRRLSCCASSSSSPCSPWSSPKLRLAVPKAKNGTPVAVVNPTATIRSQCVPRSATQEDVFANMDSSASTDCQWENNPCALAECVTGRVCVIEPVICKKAPCPKKPVCIERHCFN</sequence>
<dbReference type="Proteomes" id="UP000095287">
    <property type="component" value="Unplaced"/>
</dbReference>
<organism evidence="1 2">
    <name type="scientific">Steinernema glaseri</name>
    <dbReference type="NCBI Taxonomy" id="37863"/>
    <lineage>
        <taxon>Eukaryota</taxon>
        <taxon>Metazoa</taxon>
        <taxon>Ecdysozoa</taxon>
        <taxon>Nematoda</taxon>
        <taxon>Chromadorea</taxon>
        <taxon>Rhabditida</taxon>
        <taxon>Tylenchina</taxon>
        <taxon>Panagrolaimomorpha</taxon>
        <taxon>Strongyloidoidea</taxon>
        <taxon>Steinernematidae</taxon>
        <taxon>Steinernema</taxon>
    </lineage>
</organism>
<proteinExistence type="predicted"/>
<evidence type="ECO:0000313" key="2">
    <source>
        <dbReference type="WBParaSite" id="L893_g21847.t1"/>
    </source>
</evidence>
<evidence type="ECO:0000313" key="1">
    <source>
        <dbReference type="Proteomes" id="UP000095287"/>
    </source>
</evidence>
<keyword evidence="1" id="KW-1185">Reference proteome</keyword>
<dbReference type="AlphaFoldDB" id="A0A1I7Z122"/>
<name>A0A1I7Z122_9BILA</name>
<reference evidence="2" key="1">
    <citation type="submission" date="2016-11" db="UniProtKB">
        <authorList>
            <consortium name="WormBaseParasite"/>
        </authorList>
    </citation>
    <scope>IDENTIFICATION</scope>
</reference>